<dbReference type="PANTHER" id="PTHR30595">
    <property type="entry name" value="GLPR-RELATED TRANSCRIPTIONAL REPRESSOR"/>
    <property type="match status" value="1"/>
</dbReference>
<dbReference type="Pfam" id="PF04326">
    <property type="entry name" value="SLFN_AlbA_2"/>
    <property type="match status" value="1"/>
</dbReference>
<organism evidence="2 3">
    <name type="scientific">Desulfofundulus kuznetsovii (strain DSM 6115 / VKM B-1805 / 17)</name>
    <name type="common">Desulfotomaculum kuznetsovii</name>
    <dbReference type="NCBI Taxonomy" id="760568"/>
    <lineage>
        <taxon>Bacteria</taxon>
        <taxon>Bacillati</taxon>
        <taxon>Bacillota</taxon>
        <taxon>Clostridia</taxon>
        <taxon>Eubacteriales</taxon>
        <taxon>Peptococcaceae</taxon>
        <taxon>Desulfofundulus</taxon>
    </lineage>
</organism>
<proteinExistence type="predicted"/>
<dbReference type="RefSeq" id="WP_013823848.1">
    <property type="nucleotide sequence ID" value="NC_015573.1"/>
</dbReference>
<dbReference type="EMBL" id="CP002770">
    <property type="protein sequence ID" value="AEG16337.1"/>
    <property type="molecule type" value="Genomic_DNA"/>
</dbReference>
<sequence length="386" mass="43770">MTARELLEIIANGENSAVEFKRETVRPEHLAEEIVAFANLEGGTIFIGVADDGFIEGVQREDVEEWLMNICSHNVIPAIIPFYEKVQVEGKTVAVLKIPKGAHKPYQTAAGKYFIRVGSTKRLATREDLARLFQLSGMVHYDITPVPGTAEKDLDMVKLRNYFLEFNYFDLLEEPPEQRRRILVNADILAGTEEQLCVTVGGLLIFGKEPARHLPQSGITYARFRGTDLTTEILDKKEINGTLPEVVERCATIVRDTVAVPAQIQEMKRQEKDVLPVVVIREALVNAVVHRNYSITGAKIRVFRFADRVEVRSPGRLPNTVTVEKMKIGTSYARNPFLLKYMENLRYVDRLGRGIPMIIRQMKNLVGKEPGLEEKGEEFWLTLYLK</sequence>
<dbReference type="InterPro" id="IPR038461">
    <property type="entry name" value="Schlafen_AlbA_2_dom_sf"/>
</dbReference>
<dbReference type="Proteomes" id="UP000009229">
    <property type="component" value="Chromosome"/>
</dbReference>
<gene>
    <name evidence="2" type="ordered locus">Desku_2826</name>
</gene>
<dbReference type="InterPro" id="IPR007421">
    <property type="entry name" value="Schlafen_AlbA_2_dom"/>
</dbReference>
<evidence type="ECO:0000259" key="1">
    <source>
        <dbReference type="Pfam" id="PF04326"/>
    </source>
</evidence>
<dbReference type="KEGG" id="dku:Desku_2826"/>
<dbReference type="PANTHER" id="PTHR30595:SF6">
    <property type="entry name" value="SCHLAFEN ALBA-2 DOMAIN-CONTAINING PROTEIN"/>
    <property type="match status" value="1"/>
</dbReference>
<dbReference type="Gene3D" id="3.30.950.30">
    <property type="entry name" value="Schlafen, AAA domain"/>
    <property type="match status" value="1"/>
</dbReference>
<evidence type="ECO:0000313" key="3">
    <source>
        <dbReference type="Proteomes" id="UP000009229"/>
    </source>
</evidence>
<protein>
    <submittedName>
        <fullName evidence="2">Transcriptional regulator</fullName>
    </submittedName>
</protein>
<dbReference type="Pfam" id="PF13749">
    <property type="entry name" value="HATPase_c_4"/>
    <property type="match status" value="1"/>
</dbReference>
<name>A0AAU8PDR3_DESK7</name>
<reference evidence="3" key="1">
    <citation type="submission" date="2011-05" db="EMBL/GenBank/DDBJ databases">
        <title>Complete sequence of Desulfotomaculum kuznetsovii DSM 6115.</title>
        <authorList>
            <person name="Lucas S."/>
            <person name="Han J."/>
            <person name="Lapidus A."/>
            <person name="Cheng J.-F."/>
            <person name="Goodwin L."/>
            <person name="Pitluck S."/>
            <person name="Peters L."/>
            <person name="Mikhailova N."/>
            <person name="Lu M."/>
            <person name="Saunders E."/>
            <person name="Han C."/>
            <person name="Tapia R."/>
            <person name="Land M."/>
            <person name="Hauser L."/>
            <person name="Kyrpides N."/>
            <person name="Ivanova N."/>
            <person name="Pagani I."/>
            <person name="Nazina T."/>
            <person name="Ivanova A."/>
            <person name="Parshina S."/>
            <person name="Kuever J."/>
            <person name="Muyzer G."/>
            <person name="Plugge C."/>
            <person name="Stams A."/>
            <person name="Woyke T."/>
        </authorList>
    </citation>
    <scope>NUCLEOTIDE SEQUENCE [LARGE SCALE GENOMIC DNA]</scope>
    <source>
        <strain evidence="3">DSM 6115 / VKM B-1805 / 17</strain>
    </source>
</reference>
<accession>A0AAU8PDR3</accession>
<keyword evidence="3" id="KW-1185">Reference proteome</keyword>
<dbReference type="Gene3D" id="3.30.565.60">
    <property type="match status" value="1"/>
</dbReference>
<evidence type="ECO:0000313" key="2">
    <source>
        <dbReference type="EMBL" id="AEG16337.1"/>
    </source>
</evidence>
<dbReference type="AlphaFoldDB" id="A0AAU8PDR3"/>
<feature type="domain" description="Schlafen AlbA-2" evidence="1">
    <location>
        <begin position="14"/>
        <end position="124"/>
    </location>
</feature>
<dbReference type="InterPro" id="IPR038475">
    <property type="entry name" value="RecG_C_sf"/>
</dbReference>